<proteinExistence type="inferred from homology"/>
<keyword evidence="7" id="KW-0862">Zinc</keyword>
<dbReference type="FunFam" id="3.30.160.60:FF:000299">
    <property type="entry name" value="Zinc finger protein 593"/>
    <property type="match status" value="1"/>
</dbReference>
<dbReference type="GO" id="GO:0005634">
    <property type="term" value="C:nucleus"/>
    <property type="evidence" value="ECO:0007669"/>
    <property type="project" value="UniProtKB-SubCell"/>
</dbReference>
<dbReference type="FunCoup" id="A0A1V8SR20">
    <property type="interactions" value="666"/>
</dbReference>
<keyword evidence="5" id="KW-0479">Metal-binding</keyword>
<reference evidence="15" key="1">
    <citation type="submission" date="2017-03" db="EMBL/GenBank/DDBJ databases">
        <title>Genomes of endolithic fungi from Antarctica.</title>
        <authorList>
            <person name="Coleine C."/>
            <person name="Masonjones S."/>
            <person name="Stajich J.E."/>
        </authorList>
    </citation>
    <scope>NUCLEOTIDE SEQUENCE [LARGE SCALE GENOMIC DNA]</scope>
    <source>
        <strain evidence="15">CCFEE 5527</strain>
    </source>
</reference>
<name>A0A1V8SR20_9PEZI</name>
<dbReference type="PANTHER" id="PTHR46095">
    <property type="entry name" value="ZINC FINGER PROTEIN 593"/>
    <property type="match status" value="1"/>
</dbReference>
<keyword evidence="8" id="KW-0539">Nucleus</keyword>
<dbReference type="Proteomes" id="UP000192596">
    <property type="component" value="Unassembled WGS sequence"/>
</dbReference>
<evidence type="ECO:0000259" key="13">
    <source>
        <dbReference type="PROSITE" id="PS50171"/>
    </source>
</evidence>
<evidence type="ECO:0000256" key="11">
    <source>
        <dbReference type="SAM" id="MobiDB-lite"/>
    </source>
</evidence>
<evidence type="ECO:0000256" key="3">
    <source>
        <dbReference type="ARBA" id="ARBA00022490"/>
    </source>
</evidence>
<comment type="similarity">
    <text evidence="9">Belongs to the ZNF593/BUD20 C2H2-type zinc-finger protein family.</text>
</comment>
<organism evidence="14 15">
    <name type="scientific">Cryoendolithus antarcticus</name>
    <dbReference type="NCBI Taxonomy" id="1507870"/>
    <lineage>
        <taxon>Eukaryota</taxon>
        <taxon>Fungi</taxon>
        <taxon>Dikarya</taxon>
        <taxon>Ascomycota</taxon>
        <taxon>Pezizomycotina</taxon>
        <taxon>Dothideomycetes</taxon>
        <taxon>Dothideomycetidae</taxon>
        <taxon>Cladosporiales</taxon>
        <taxon>Cladosporiaceae</taxon>
        <taxon>Cryoendolithus</taxon>
    </lineage>
</organism>
<dbReference type="InterPro" id="IPR003604">
    <property type="entry name" value="Matrin/U1-like-C_Znf_C2H2"/>
</dbReference>
<dbReference type="InterPro" id="IPR000690">
    <property type="entry name" value="Matrin/U1-C_Znf_C2H2"/>
</dbReference>
<dbReference type="PROSITE" id="PS50171">
    <property type="entry name" value="ZF_MATRIN"/>
    <property type="match status" value="1"/>
</dbReference>
<keyword evidence="4" id="KW-0690">Ribosome biogenesis</keyword>
<dbReference type="PANTHER" id="PTHR46095:SF1">
    <property type="entry name" value="ZINC FINGER PROTEIN 593"/>
    <property type="match status" value="1"/>
</dbReference>
<dbReference type="GO" id="GO:0005737">
    <property type="term" value="C:cytoplasm"/>
    <property type="evidence" value="ECO:0007669"/>
    <property type="project" value="UniProtKB-SubCell"/>
</dbReference>
<evidence type="ECO:0000256" key="5">
    <source>
        <dbReference type="ARBA" id="ARBA00022723"/>
    </source>
</evidence>
<feature type="compositionally biased region" description="Basic residues" evidence="11">
    <location>
        <begin position="71"/>
        <end position="80"/>
    </location>
</feature>
<dbReference type="EMBL" id="NAJO01000030">
    <property type="protein sequence ID" value="OQO01606.1"/>
    <property type="molecule type" value="Genomic_DNA"/>
</dbReference>
<dbReference type="Pfam" id="PF12171">
    <property type="entry name" value="zf-C2H2_jaz"/>
    <property type="match status" value="1"/>
</dbReference>
<dbReference type="STRING" id="1507870.A0A1V8SR20"/>
<dbReference type="GO" id="GO:0003676">
    <property type="term" value="F:nucleic acid binding"/>
    <property type="evidence" value="ECO:0007669"/>
    <property type="project" value="InterPro"/>
</dbReference>
<evidence type="ECO:0000313" key="15">
    <source>
        <dbReference type="Proteomes" id="UP000192596"/>
    </source>
</evidence>
<evidence type="ECO:0000256" key="6">
    <source>
        <dbReference type="ARBA" id="ARBA00022771"/>
    </source>
</evidence>
<dbReference type="GO" id="GO:0042254">
    <property type="term" value="P:ribosome biogenesis"/>
    <property type="evidence" value="ECO:0007669"/>
    <property type="project" value="UniProtKB-KW"/>
</dbReference>
<evidence type="ECO:0000256" key="9">
    <source>
        <dbReference type="ARBA" id="ARBA00038064"/>
    </source>
</evidence>
<accession>A0A1V8SR20</accession>
<comment type="caution">
    <text evidence="14">The sequence shown here is derived from an EMBL/GenBank/DDBJ whole genome shotgun (WGS) entry which is preliminary data.</text>
</comment>
<dbReference type="InterPro" id="IPR036236">
    <property type="entry name" value="Znf_C2H2_sf"/>
</dbReference>
<comment type="subcellular location">
    <subcellularLocation>
        <location evidence="2">Cytoplasm</location>
    </subcellularLocation>
    <subcellularLocation>
        <location evidence="1">Nucleus</location>
    </subcellularLocation>
</comment>
<evidence type="ECO:0000259" key="12">
    <source>
        <dbReference type="PROSITE" id="PS50157"/>
    </source>
</evidence>
<evidence type="ECO:0008006" key="16">
    <source>
        <dbReference type="Google" id="ProtNLM"/>
    </source>
</evidence>
<dbReference type="PROSITE" id="PS50157">
    <property type="entry name" value="ZINC_FINGER_C2H2_2"/>
    <property type="match status" value="1"/>
</dbReference>
<keyword evidence="3" id="KW-0963">Cytoplasm</keyword>
<feature type="domain" description="Matrin-type" evidence="13">
    <location>
        <begin position="51"/>
        <end position="81"/>
    </location>
</feature>
<dbReference type="AlphaFoldDB" id="A0A1V8SR20"/>
<evidence type="ECO:0000313" key="14">
    <source>
        <dbReference type="EMBL" id="OQO01606.1"/>
    </source>
</evidence>
<dbReference type="InParanoid" id="A0A1V8SR20"/>
<evidence type="ECO:0000256" key="7">
    <source>
        <dbReference type="ARBA" id="ARBA00022833"/>
    </source>
</evidence>
<feature type="domain" description="C2H2-type" evidence="12">
    <location>
        <begin position="51"/>
        <end position="80"/>
    </location>
</feature>
<dbReference type="GO" id="GO:0008270">
    <property type="term" value="F:zinc ion binding"/>
    <property type="evidence" value="ECO:0007669"/>
    <property type="project" value="UniProtKB-KW"/>
</dbReference>
<feature type="region of interest" description="Disordered" evidence="11">
    <location>
        <begin position="112"/>
        <end position="161"/>
    </location>
</feature>
<feature type="compositionally biased region" description="Basic and acidic residues" evidence="11">
    <location>
        <begin position="133"/>
        <end position="150"/>
    </location>
</feature>
<evidence type="ECO:0000256" key="8">
    <source>
        <dbReference type="ARBA" id="ARBA00023242"/>
    </source>
</evidence>
<dbReference type="InterPro" id="IPR022755">
    <property type="entry name" value="Znf_C2H2_jaz"/>
</dbReference>
<dbReference type="InterPro" id="IPR051879">
    <property type="entry name" value="C2H2-ZF_Maturation_Protein"/>
</dbReference>
<gene>
    <name evidence="14" type="ORF">B0A48_12642</name>
</gene>
<sequence length="194" mass="22687">MPAIRGSESKKKTRRYTRALDQVHADLASQRHLELYHETKAHEELPALGQYYCKECAKWYESETNFVAHQKGKPHKRRVKQLKDEPYSQKEAEAAIGLRTDNGRRKGEVEEVMEEDEVMHPVRKPPQQVLSGQHEEQYHHRDYDDPHRNTEVPPMSLVGQPGHKILQLGTSENQEDYSYQSKGYARCVWHTKQT</sequence>
<dbReference type="SMART" id="SM00451">
    <property type="entry name" value="ZnF_U1"/>
    <property type="match status" value="1"/>
</dbReference>
<evidence type="ECO:0000256" key="1">
    <source>
        <dbReference type="ARBA" id="ARBA00004123"/>
    </source>
</evidence>
<feature type="compositionally biased region" description="Basic and acidic residues" evidence="11">
    <location>
        <begin position="81"/>
        <end position="90"/>
    </location>
</feature>
<dbReference type="OrthoDB" id="24683at2759"/>
<dbReference type="Gene3D" id="3.30.160.60">
    <property type="entry name" value="Classic Zinc Finger"/>
    <property type="match status" value="1"/>
</dbReference>
<dbReference type="GO" id="GO:0043021">
    <property type="term" value="F:ribonucleoprotein complex binding"/>
    <property type="evidence" value="ECO:0007669"/>
    <property type="project" value="UniProtKB-ARBA"/>
</dbReference>
<keyword evidence="6 10" id="KW-0863">Zinc-finger</keyword>
<evidence type="ECO:0000256" key="2">
    <source>
        <dbReference type="ARBA" id="ARBA00004496"/>
    </source>
</evidence>
<evidence type="ECO:0000256" key="10">
    <source>
        <dbReference type="PROSITE-ProRule" id="PRU00042"/>
    </source>
</evidence>
<feature type="region of interest" description="Disordered" evidence="11">
    <location>
        <begin position="71"/>
        <end position="90"/>
    </location>
</feature>
<evidence type="ECO:0000256" key="4">
    <source>
        <dbReference type="ARBA" id="ARBA00022517"/>
    </source>
</evidence>
<dbReference type="SUPFAM" id="SSF57667">
    <property type="entry name" value="beta-beta-alpha zinc fingers"/>
    <property type="match status" value="1"/>
</dbReference>
<dbReference type="PROSITE" id="PS00028">
    <property type="entry name" value="ZINC_FINGER_C2H2_1"/>
    <property type="match status" value="1"/>
</dbReference>
<keyword evidence="15" id="KW-1185">Reference proteome</keyword>
<protein>
    <recommendedName>
        <fullName evidence="16">C2H2-type domain-containing protein</fullName>
    </recommendedName>
</protein>
<dbReference type="InterPro" id="IPR013087">
    <property type="entry name" value="Znf_C2H2_type"/>
</dbReference>